<accession>A0A0F9KTE7</accession>
<gene>
    <name evidence="1" type="ORF">LCGC14_1663620</name>
</gene>
<comment type="caution">
    <text evidence="1">The sequence shown here is derived from an EMBL/GenBank/DDBJ whole genome shotgun (WGS) entry which is preliminary data.</text>
</comment>
<sequence length="126" mass="14734">MGLKEKVYELMKNPKGITVKEIAKTLIIEEKDVNSYIKRLKKDNKITDNNIIDKIYFDNKRGKKYYLYRVLEKPMDKNSLKSPLNIQILKNGILELNKLMSITKPKIPSNIDKNKIIEAIELCHTI</sequence>
<dbReference type="EMBL" id="LAZR01014176">
    <property type="protein sequence ID" value="KKM18645.1"/>
    <property type="molecule type" value="Genomic_DNA"/>
</dbReference>
<dbReference type="Pfam" id="PF13412">
    <property type="entry name" value="HTH_24"/>
    <property type="match status" value="1"/>
</dbReference>
<protein>
    <submittedName>
        <fullName evidence="1">Uncharacterized protein</fullName>
    </submittedName>
</protein>
<dbReference type="InterPro" id="IPR036388">
    <property type="entry name" value="WH-like_DNA-bd_sf"/>
</dbReference>
<evidence type="ECO:0000313" key="1">
    <source>
        <dbReference type="EMBL" id="KKM18645.1"/>
    </source>
</evidence>
<organism evidence="1">
    <name type="scientific">marine sediment metagenome</name>
    <dbReference type="NCBI Taxonomy" id="412755"/>
    <lineage>
        <taxon>unclassified sequences</taxon>
        <taxon>metagenomes</taxon>
        <taxon>ecological metagenomes</taxon>
    </lineage>
</organism>
<name>A0A0F9KTE7_9ZZZZ</name>
<dbReference type="AlphaFoldDB" id="A0A0F9KTE7"/>
<dbReference type="InterPro" id="IPR036390">
    <property type="entry name" value="WH_DNA-bd_sf"/>
</dbReference>
<dbReference type="Gene3D" id="1.10.10.10">
    <property type="entry name" value="Winged helix-like DNA-binding domain superfamily/Winged helix DNA-binding domain"/>
    <property type="match status" value="1"/>
</dbReference>
<proteinExistence type="predicted"/>
<dbReference type="SUPFAM" id="SSF46785">
    <property type="entry name" value="Winged helix' DNA-binding domain"/>
    <property type="match status" value="1"/>
</dbReference>
<reference evidence="1" key="1">
    <citation type="journal article" date="2015" name="Nature">
        <title>Complex archaea that bridge the gap between prokaryotes and eukaryotes.</title>
        <authorList>
            <person name="Spang A."/>
            <person name="Saw J.H."/>
            <person name="Jorgensen S.L."/>
            <person name="Zaremba-Niedzwiedzka K."/>
            <person name="Martijn J."/>
            <person name="Lind A.E."/>
            <person name="van Eijk R."/>
            <person name="Schleper C."/>
            <person name="Guy L."/>
            <person name="Ettema T.J."/>
        </authorList>
    </citation>
    <scope>NUCLEOTIDE SEQUENCE</scope>
</reference>